<dbReference type="Pfam" id="PF07238">
    <property type="entry name" value="PilZ"/>
    <property type="match status" value="1"/>
</dbReference>
<protein>
    <recommendedName>
        <fullName evidence="1">Cyclic diguanosine monophosphate-binding protein</fullName>
        <shortName evidence="1">c-di-GMP-binding protein</shortName>
    </recommendedName>
    <alternativeName>
        <fullName evidence="1">Pilz domain-containing protein</fullName>
    </alternativeName>
</protein>
<dbReference type="RefSeq" id="WP_198098884.1">
    <property type="nucleotide sequence ID" value="NZ_JAEDAL010000001.1"/>
</dbReference>
<keyword evidence="1" id="KW-0973">c-di-GMP</keyword>
<dbReference type="InterPro" id="IPR009875">
    <property type="entry name" value="PilZ_domain"/>
</dbReference>
<comment type="subunit">
    <text evidence="1">Monomer in both c-di-GMP-bound and free forms.</text>
</comment>
<dbReference type="EMBL" id="JAEDAL010000001">
    <property type="protein sequence ID" value="MBH9551262.1"/>
    <property type="molecule type" value="Genomic_DNA"/>
</dbReference>
<evidence type="ECO:0000313" key="4">
    <source>
        <dbReference type="Proteomes" id="UP000620139"/>
    </source>
</evidence>
<evidence type="ECO:0000256" key="1">
    <source>
        <dbReference type="PIRNR" id="PIRNR028141"/>
    </source>
</evidence>
<accession>A0A931ISM4</accession>
<dbReference type="PIRSF" id="PIRSF028141">
    <property type="entry name" value="C-di-GMP_BP_PA4608"/>
    <property type="match status" value="1"/>
</dbReference>
<comment type="caution">
    <text evidence="3">The sequence shown here is derived from an EMBL/GenBank/DDBJ whole genome shotgun (WGS) entry which is preliminary data.</text>
</comment>
<keyword evidence="4" id="KW-1185">Reference proteome</keyword>
<organism evidence="3 4">
    <name type="scientific">Inhella gelatinilytica</name>
    <dbReference type="NCBI Taxonomy" id="2795030"/>
    <lineage>
        <taxon>Bacteria</taxon>
        <taxon>Pseudomonadati</taxon>
        <taxon>Pseudomonadota</taxon>
        <taxon>Betaproteobacteria</taxon>
        <taxon>Burkholderiales</taxon>
        <taxon>Sphaerotilaceae</taxon>
        <taxon>Inhella</taxon>
    </lineage>
</organism>
<dbReference type="SUPFAM" id="SSF141371">
    <property type="entry name" value="PilZ domain-like"/>
    <property type="match status" value="1"/>
</dbReference>
<evidence type="ECO:0000313" key="3">
    <source>
        <dbReference type="EMBL" id="MBH9551262.1"/>
    </source>
</evidence>
<dbReference type="Proteomes" id="UP000620139">
    <property type="component" value="Unassembled WGS sequence"/>
</dbReference>
<dbReference type="Gene3D" id="2.40.10.220">
    <property type="entry name" value="predicted glycosyltransferase like domains"/>
    <property type="match status" value="1"/>
</dbReference>
<dbReference type="AlphaFoldDB" id="A0A931ISM4"/>
<proteinExistence type="predicted"/>
<comment type="function">
    <text evidence="1">Binds the second messenger bis-(3'-5') cyclic dimeric guanosine monophosphate (c-di-GMP). Can bind two c-di-GMP molecules per monomer. May play a role in bacterial second-messenger regulated processes. Binding to c-di-GMP induces a conformational change of the C- and N-termini resulting in the exposure of a highly negative surface on one side of the protein to a possible effector protein.</text>
</comment>
<reference evidence="3" key="1">
    <citation type="submission" date="2020-12" db="EMBL/GenBank/DDBJ databases">
        <title>The genome sequence of Inhella sp. 4Y17.</title>
        <authorList>
            <person name="Liu Y."/>
        </authorList>
    </citation>
    <scope>NUCLEOTIDE SEQUENCE</scope>
    <source>
        <strain evidence="3">4Y10</strain>
    </source>
</reference>
<name>A0A931ISM4_9BURK</name>
<feature type="domain" description="PilZ" evidence="2">
    <location>
        <begin position="6"/>
        <end position="101"/>
    </location>
</feature>
<evidence type="ECO:0000259" key="2">
    <source>
        <dbReference type="Pfam" id="PF07238"/>
    </source>
</evidence>
<sequence>MKPADERRHFSRVHFATQAQVISVDERLEAQLLDISLQGALVQLPEGAALQAGEPCLLALRLGDITLKMGAEVAHVQDGTAGLQCRTIDLESISHLRRLVEVNVGDPKLLERDLKSLVAL</sequence>
<keyword evidence="1" id="KW-0547">Nucleotide-binding</keyword>
<dbReference type="InterPro" id="IPR027021">
    <property type="entry name" value="C-di-GMP_BP_PA4608"/>
</dbReference>
<dbReference type="GO" id="GO:0035438">
    <property type="term" value="F:cyclic-di-GMP binding"/>
    <property type="evidence" value="ECO:0007669"/>
    <property type="project" value="InterPro"/>
</dbReference>
<gene>
    <name evidence="3" type="ORF">I7X43_00250</name>
</gene>